<reference evidence="2 3" key="2">
    <citation type="submission" date="2018-11" db="EMBL/GenBank/DDBJ databases">
        <authorList>
            <consortium name="Pathogen Informatics"/>
        </authorList>
    </citation>
    <scope>NUCLEOTIDE SEQUENCE [LARGE SCALE GENOMIC DNA]</scope>
    <source>
        <strain evidence="2 3">Costa Rica</strain>
    </source>
</reference>
<reference evidence="4" key="1">
    <citation type="submission" date="2017-02" db="UniProtKB">
        <authorList>
            <consortium name="WormBaseParasite"/>
        </authorList>
    </citation>
    <scope>IDENTIFICATION</scope>
</reference>
<evidence type="ECO:0000313" key="4">
    <source>
        <dbReference type="WBParaSite" id="ACOC_0000614901-mRNA-1"/>
    </source>
</evidence>
<keyword evidence="3" id="KW-1185">Reference proteome</keyword>
<accession>A0A0R3PML5</accession>
<evidence type="ECO:0000313" key="3">
    <source>
        <dbReference type="Proteomes" id="UP000267027"/>
    </source>
</evidence>
<dbReference type="AlphaFoldDB" id="A0A0R3PML5"/>
<feature type="compositionally biased region" description="Basic and acidic residues" evidence="1">
    <location>
        <begin position="49"/>
        <end position="66"/>
    </location>
</feature>
<proteinExistence type="predicted"/>
<dbReference type="WBParaSite" id="ACOC_0000614901-mRNA-1">
    <property type="protein sequence ID" value="ACOC_0000614901-mRNA-1"/>
    <property type="gene ID" value="ACOC_0000614901"/>
</dbReference>
<sequence>MERCVSARNAASQKWRTIVGALDFRKKACTSQNAASTPNAVPARTAAGDTERPARPGCAREKKELPDRHLRDQLRAFINRC</sequence>
<evidence type="ECO:0000256" key="1">
    <source>
        <dbReference type="SAM" id="MobiDB-lite"/>
    </source>
</evidence>
<dbReference type="Proteomes" id="UP000267027">
    <property type="component" value="Unassembled WGS sequence"/>
</dbReference>
<dbReference type="EMBL" id="UYYA01003923">
    <property type="protein sequence ID" value="VDM57735.1"/>
    <property type="molecule type" value="Genomic_DNA"/>
</dbReference>
<name>A0A0R3PML5_ANGCS</name>
<gene>
    <name evidence="2" type="ORF">ACOC_LOCUS6150</name>
</gene>
<protein>
    <submittedName>
        <fullName evidence="2 4">Uncharacterized protein</fullName>
    </submittedName>
</protein>
<feature type="region of interest" description="Disordered" evidence="1">
    <location>
        <begin position="31"/>
        <end position="66"/>
    </location>
</feature>
<organism evidence="4">
    <name type="scientific">Angiostrongylus costaricensis</name>
    <name type="common">Nematode worm</name>
    <dbReference type="NCBI Taxonomy" id="334426"/>
    <lineage>
        <taxon>Eukaryota</taxon>
        <taxon>Metazoa</taxon>
        <taxon>Ecdysozoa</taxon>
        <taxon>Nematoda</taxon>
        <taxon>Chromadorea</taxon>
        <taxon>Rhabditida</taxon>
        <taxon>Rhabditina</taxon>
        <taxon>Rhabditomorpha</taxon>
        <taxon>Strongyloidea</taxon>
        <taxon>Metastrongylidae</taxon>
        <taxon>Angiostrongylus</taxon>
    </lineage>
</organism>
<evidence type="ECO:0000313" key="2">
    <source>
        <dbReference type="EMBL" id="VDM57735.1"/>
    </source>
</evidence>